<dbReference type="EMBL" id="CAICTM010000717">
    <property type="protein sequence ID" value="CAB9515476.1"/>
    <property type="molecule type" value="Genomic_DNA"/>
</dbReference>
<dbReference type="AlphaFoldDB" id="A0A9N8EA64"/>
<organism evidence="2 3">
    <name type="scientific">Seminavis robusta</name>
    <dbReference type="NCBI Taxonomy" id="568900"/>
    <lineage>
        <taxon>Eukaryota</taxon>
        <taxon>Sar</taxon>
        <taxon>Stramenopiles</taxon>
        <taxon>Ochrophyta</taxon>
        <taxon>Bacillariophyta</taxon>
        <taxon>Bacillariophyceae</taxon>
        <taxon>Bacillariophycidae</taxon>
        <taxon>Naviculales</taxon>
        <taxon>Naviculaceae</taxon>
        <taxon>Seminavis</taxon>
    </lineage>
</organism>
<evidence type="ECO:0000256" key="1">
    <source>
        <dbReference type="SAM" id="MobiDB-lite"/>
    </source>
</evidence>
<dbReference type="OrthoDB" id="47760at2759"/>
<feature type="region of interest" description="Disordered" evidence="1">
    <location>
        <begin position="65"/>
        <end position="113"/>
    </location>
</feature>
<reference evidence="2" key="1">
    <citation type="submission" date="2020-06" db="EMBL/GenBank/DDBJ databases">
        <authorList>
            <consortium name="Plant Systems Biology data submission"/>
        </authorList>
    </citation>
    <scope>NUCLEOTIDE SEQUENCE</scope>
    <source>
        <strain evidence="2">D6</strain>
    </source>
</reference>
<dbReference type="Proteomes" id="UP001153069">
    <property type="component" value="Unassembled WGS sequence"/>
</dbReference>
<proteinExistence type="predicted"/>
<gene>
    <name evidence="2" type="ORF">SEMRO_718_G192190.1</name>
</gene>
<accession>A0A9N8EA64</accession>
<protein>
    <submittedName>
        <fullName evidence="2">Uncharacterized protein</fullName>
    </submittedName>
</protein>
<comment type="caution">
    <text evidence="2">The sequence shown here is derived from an EMBL/GenBank/DDBJ whole genome shotgun (WGS) entry which is preliminary data.</text>
</comment>
<keyword evidence="3" id="KW-1185">Reference proteome</keyword>
<sequence>MRKTPNSMPVVKQQLPVATDRKVIHHASVADGYKIRSRFLDRLGISPLNSNRQSKCRRVADCCVSPSSSSDMLGAPRQQQQRRRTTKQELLKKDHGQPDENLGPASYSESSFSPKTRGLFRRLSNSKLQQTKTVSFANAVEVISIPSHHSYSNRIKNSFWTNSAEMKQNYARNVLEFSAEGWDYRQVVEEDQFYVTERGRELFLVHPVHLLLQQQQRERNLRWHSFCAVMSAQKQQHAMQY</sequence>
<evidence type="ECO:0000313" key="2">
    <source>
        <dbReference type="EMBL" id="CAB9515476.1"/>
    </source>
</evidence>
<name>A0A9N8EA64_9STRA</name>
<evidence type="ECO:0000313" key="3">
    <source>
        <dbReference type="Proteomes" id="UP001153069"/>
    </source>
</evidence>
<feature type="compositionally biased region" description="Basic and acidic residues" evidence="1">
    <location>
        <begin position="86"/>
        <end position="98"/>
    </location>
</feature>